<evidence type="ECO:0000313" key="3">
    <source>
        <dbReference type="EMBL" id="CRK97135.1"/>
    </source>
</evidence>
<dbReference type="PROSITE" id="PS51450">
    <property type="entry name" value="LRR"/>
    <property type="match status" value="1"/>
</dbReference>
<organism evidence="3 4">
    <name type="scientific">Clunio marinus</name>
    <dbReference type="NCBI Taxonomy" id="568069"/>
    <lineage>
        <taxon>Eukaryota</taxon>
        <taxon>Metazoa</taxon>
        <taxon>Ecdysozoa</taxon>
        <taxon>Arthropoda</taxon>
        <taxon>Hexapoda</taxon>
        <taxon>Insecta</taxon>
        <taxon>Pterygota</taxon>
        <taxon>Neoptera</taxon>
        <taxon>Endopterygota</taxon>
        <taxon>Diptera</taxon>
        <taxon>Nematocera</taxon>
        <taxon>Chironomoidea</taxon>
        <taxon>Chironomidae</taxon>
        <taxon>Clunio</taxon>
    </lineage>
</organism>
<evidence type="ECO:0000313" key="4">
    <source>
        <dbReference type="Proteomes" id="UP000183832"/>
    </source>
</evidence>
<keyword evidence="4" id="KW-1185">Reference proteome</keyword>
<dbReference type="SUPFAM" id="SSF52047">
    <property type="entry name" value="RNI-like"/>
    <property type="match status" value="1"/>
</dbReference>
<proteinExistence type="predicted"/>
<dbReference type="Gene3D" id="3.80.10.10">
    <property type="entry name" value="Ribonuclease Inhibitor"/>
    <property type="match status" value="1"/>
</dbReference>
<evidence type="ECO:0000256" key="2">
    <source>
        <dbReference type="ARBA" id="ARBA00022737"/>
    </source>
</evidence>
<sequence>MASPIDLRCSNFDVSQLRDISYQCGKELTCFFQNIVADNETQFVYPPDRYQLSYKCIGFFNSTVHQLPIDIFQHYPNAEILYAANLGLKTLSRALFENANRLVDVHLEGNNLTGLDEFLFHGAVNLRRIVLSNNQITTMGKDTFKKMIVKSLNAFDNPYQRKLEEIDLSNNQLMDLEYETFSQLNSLKILLLAHNNIKLKFGLFPVLLKKLDLSYNQLRDFTLRQLINSQMLEELKLNGNFFENASIEYIFPEAIFQLMHIYRFELSDCFTCMHLADIFSKQLEQKVDN</sequence>
<dbReference type="Pfam" id="PF13855">
    <property type="entry name" value="LRR_8"/>
    <property type="match status" value="2"/>
</dbReference>
<accession>A0A1J1IA25</accession>
<dbReference type="InterPro" id="IPR001611">
    <property type="entry name" value="Leu-rich_rpt"/>
</dbReference>
<reference evidence="3 4" key="1">
    <citation type="submission" date="2015-04" db="EMBL/GenBank/DDBJ databases">
        <authorList>
            <person name="Syromyatnikov M.Y."/>
            <person name="Popov V.N."/>
        </authorList>
    </citation>
    <scope>NUCLEOTIDE SEQUENCE [LARGE SCALE GENOMIC DNA]</scope>
</reference>
<keyword evidence="2" id="KW-0677">Repeat</keyword>
<dbReference type="InterPro" id="IPR032675">
    <property type="entry name" value="LRR_dom_sf"/>
</dbReference>
<evidence type="ECO:0000256" key="1">
    <source>
        <dbReference type="ARBA" id="ARBA00022614"/>
    </source>
</evidence>
<dbReference type="Proteomes" id="UP000183832">
    <property type="component" value="Unassembled WGS sequence"/>
</dbReference>
<dbReference type="PANTHER" id="PTHR45712">
    <property type="entry name" value="AGAP008170-PA"/>
    <property type="match status" value="1"/>
</dbReference>
<dbReference type="EMBL" id="CVRI01000047">
    <property type="protein sequence ID" value="CRK97135.1"/>
    <property type="molecule type" value="Genomic_DNA"/>
</dbReference>
<keyword evidence="1" id="KW-0433">Leucine-rich repeat</keyword>
<name>A0A1J1IA25_9DIPT</name>
<dbReference type="InterPro" id="IPR050333">
    <property type="entry name" value="SLRP"/>
</dbReference>
<dbReference type="PANTHER" id="PTHR45712:SF22">
    <property type="entry name" value="INSULIN-LIKE GROWTH FACTOR-BINDING PROTEIN COMPLEX ACID LABILE SUBUNIT"/>
    <property type="match status" value="1"/>
</dbReference>
<protein>
    <submittedName>
        <fullName evidence="3">CLUMA_CG010532, isoform A</fullName>
    </submittedName>
</protein>
<dbReference type="STRING" id="568069.A0A1J1IA25"/>
<gene>
    <name evidence="3" type="ORF">CLUMA_CG010532</name>
</gene>
<dbReference type="OrthoDB" id="676979at2759"/>
<dbReference type="AlphaFoldDB" id="A0A1J1IA25"/>